<dbReference type="Gene3D" id="3.90.1200.10">
    <property type="match status" value="1"/>
</dbReference>
<dbReference type="PANTHER" id="PTHR12149:SF8">
    <property type="entry name" value="PROTEIN-RIBULOSAMINE 3-KINASE"/>
    <property type="match status" value="1"/>
</dbReference>
<organism evidence="3 4">
    <name type="scientific">Draconibacterium halophilum</name>
    <dbReference type="NCBI Taxonomy" id="2706887"/>
    <lineage>
        <taxon>Bacteria</taxon>
        <taxon>Pseudomonadati</taxon>
        <taxon>Bacteroidota</taxon>
        <taxon>Bacteroidia</taxon>
        <taxon>Marinilabiliales</taxon>
        <taxon>Prolixibacteraceae</taxon>
        <taxon>Draconibacterium</taxon>
    </lineage>
</organism>
<proteinExistence type="inferred from homology"/>
<dbReference type="Proteomes" id="UP000474630">
    <property type="component" value="Chromosome"/>
</dbReference>
<dbReference type="KEGG" id="drc:G0Q07_10790"/>
<keyword evidence="2 3" id="KW-0418">Kinase</keyword>
<comment type="similarity">
    <text evidence="1 2">Belongs to the fructosamine kinase family.</text>
</comment>
<keyword evidence="4" id="KW-1185">Reference proteome</keyword>
<evidence type="ECO:0000313" key="3">
    <source>
        <dbReference type="EMBL" id="QIA08174.1"/>
    </source>
</evidence>
<keyword evidence="2" id="KW-0808">Transferase</keyword>
<gene>
    <name evidence="3" type="ORF">G0Q07_10790</name>
</gene>
<dbReference type="Pfam" id="PF03881">
    <property type="entry name" value="Fructosamin_kin"/>
    <property type="match status" value="1"/>
</dbReference>
<dbReference type="GO" id="GO:0016301">
    <property type="term" value="F:kinase activity"/>
    <property type="evidence" value="ECO:0007669"/>
    <property type="project" value="UniProtKB-UniRule"/>
</dbReference>
<dbReference type="InterPro" id="IPR016477">
    <property type="entry name" value="Fructo-/Ketosamine-3-kinase"/>
</dbReference>
<accession>A0A6C0RCG7</accession>
<name>A0A6C0RCG7_9BACT</name>
<dbReference type="AlphaFoldDB" id="A0A6C0RCG7"/>
<evidence type="ECO:0000313" key="4">
    <source>
        <dbReference type="Proteomes" id="UP000474630"/>
    </source>
</evidence>
<sequence>MIEKSIKIIQKEVEDRLTEVFGENVNIASATSLSGGCINHASKIDTNCGSFFLKWNSDCESDLFTREAESLNELSKATDGTVCVPKVFCTKEIDETPAFLVMEYMVPGATDQSERLGRGLALVHKYQQNEYGFYSDNYCGATTQNNTREKSWVKFYRDNRLYFLLKMIQEARGIDSSQMRLFESLLDRLEVLIPNEEKASLIHGDLWSGNYMLTNNGPVLIDPAASYSHREMEFGIVTMFGGFSSQFFAAYNEVFPLDSDWRERNQLYQLYHVLNHYYLFGGAYLSQAVAIAKRYL</sequence>
<dbReference type="PIRSF" id="PIRSF006221">
    <property type="entry name" value="Ketosamine-3-kinase"/>
    <property type="match status" value="1"/>
</dbReference>
<dbReference type="SUPFAM" id="SSF56112">
    <property type="entry name" value="Protein kinase-like (PK-like)"/>
    <property type="match status" value="1"/>
</dbReference>
<evidence type="ECO:0000256" key="1">
    <source>
        <dbReference type="ARBA" id="ARBA00009460"/>
    </source>
</evidence>
<dbReference type="RefSeq" id="WP_163346095.1">
    <property type="nucleotide sequence ID" value="NZ_CP048409.1"/>
</dbReference>
<dbReference type="EMBL" id="CP048409">
    <property type="protein sequence ID" value="QIA08174.1"/>
    <property type="molecule type" value="Genomic_DNA"/>
</dbReference>
<reference evidence="3 4" key="1">
    <citation type="submission" date="2020-02" db="EMBL/GenBank/DDBJ databases">
        <title>Genome sequencing for Draconibacterium sp. strain M1.</title>
        <authorList>
            <person name="Park S.-J."/>
        </authorList>
    </citation>
    <scope>NUCLEOTIDE SEQUENCE [LARGE SCALE GENOMIC DNA]</scope>
    <source>
        <strain evidence="3 4">M1</strain>
    </source>
</reference>
<evidence type="ECO:0000256" key="2">
    <source>
        <dbReference type="PIRNR" id="PIRNR006221"/>
    </source>
</evidence>
<dbReference type="PANTHER" id="PTHR12149">
    <property type="entry name" value="FRUCTOSAMINE 3 KINASE-RELATED PROTEIN"/>
    <property type="match status" value="1"/>
</dbReference>
<protein>
    <submittedName>
        <fullName evidence="3">Fructosamine kinase family protein</fullName>
    </submittedName>
</protein>
<dbReference type="InterPro" id="IPR011009">
    <property type="entry name" value="Kinase-like_dom_sf"/>
</dbReference>
<dbReference type="Gene3D" id="3.30.200.20">
    <property type="entry name" value="Phosphorylase Kinase, domain 1"/>
    <property type="match status" value="1"/>
</dbReference>